<protein>
    <submittedName>
        <fullName evidence="1">Uncharacterized protein</fullName>
    </submittedName>
</protein>
<evidence type="ECO:0000313" key="1">
    <source>
        <dbReference type="EMBL" id="KAA1123052.1"/>
    </source>
</evidence>
<dbReference type="AlphaFoldDB" id="A0A5B0RCF2"/>
<gene>
    <name evidence="1" type="ORF">PGTUg99_015081</name>
</gene>
<evidence type="ECO:0000313" key="2">
    <source>
        <dbReference type="Proteomes" id="UP000325313"/>
    </source>
</evidence>
<dbReference type="EMBL" id="VDEP01000212">
    <property type="protein sequence ID" value="KAA1123052.1"/>
    <property type="molecule type" value="Genomic_DNA"/>
</dbReference>
<reference evidence="1 2" key="1">
    <citation type="submission" date="2019-05" db="EMBL/GenBank/DDBJ databases">
        <title>Emergence of the Ug99 lineage of the wheat stem rust pathogen through somatic hybridization.</title>
        <authorList>
            <person name="Li F."/>
            <person name="Upadhyaya N.M."/>
            <person name="Sperschneider J."/>
            <person name="Matny O."/>
            <person name="Nguyen-Phuc H."/>
            <person name="Mago R."/>
            <person name="Raley C."/>
            <person name="Miller M.E."/>
            <person name="Silverstein K.A.T."/>
            <person name="Henningsen E."/>
            <person name="Hirsch C.D."/>
            <person name="Visser B."/>
            <person name="Pretorius Z.A."/>
            <person name="Steffenson B.J."/>
            <person name="Schwessinger B."/>
            <person name="Dodds P.N."/>
            <person name="Figueroa M."/>
        </authorList>
    </citation>
    <scope>NUCLEOTIDE SEQUENCE [LARGE SCALE GENOMIC DNA]</scope>
    <source>
        <strain evidence="1 2">Ug99</strain>
    </source>
</reference>
<comment type="caution">
    <text evidence="1">The sequence shown here is derived from an EMBL/GenBank/DDBJ whole genome shotgun (WGS) entry which is preliminary data.</text>
</comment>
<sequence>MTARSGSVAVRGHCEAEVFQLDELKKATTVLQYKPTLEVENEEEKGRRLFVLLEDQSFMTTPDPLLLSQ</sequence>
<organism evidence="1 2">
    <name type="scientific">Puccinia graminis f. sp. tritici</name>
    <dbReference type="NCBI Taxonomy" id="56615"/>
    <lineage>
        <taxon>Eukaryota</taxon>
        <taxon>Fungi</taxon>
        <taxon>Dikarya</taxon>
        <taxon>Basidiomycota</taxon>
        <taxon>Pucciniomycotina</taxon>
        <taxon>Pucciniomycetes</taxon>
        <taxon>Pucciniales</taxon>
        <taxon>Pucciniaceae</taxon>
        <taxon>Puccinia</taxon>
    </lineage>
</organism>
<name>A0A5B0RCF2_PUCGR</name>
<accession>A0A5B0RCF2</accession>
<proteinExistence type="predicted"/>
<dbReference type="Proteomes" id="UP000325313">
    <property type="component" value="Unassembled WGS sequence"/>
</dbReference>